<keyword evidence="4" id="KW-1185">Reference proteome</keyword>
<feature type="transmembrane region" description="Helical" evidence="2">
    <location>
        <begin position="12"/>
        <end position="38"/>
    </location>
</feature>
<reference evidence="3 4" key="1">
    <citation type="submission" date="2020-01" db="EMBL/GenBank/DDBJ databases">
        <title>Sphingomonas sp. strain CSW-10.</title>
        <authorList>
            <person name="Chen W.-M."/>
        </authorList>
    </citation>
    <scope>NUCLEOTIDE SEQUENCE [LARGE SCALE GENOMIC DNA]</scope>
    <source>
        <strain evidence="3 4">CSW-10</strain>
    </source>
</reference>
<organism evidence="3 4">
    <name type="scientific">Sphingomonas lacunae</name>
    <dbReference type="NCBI Taxonomy" id="2698828"/>
    <lineage>
        <taxon>Bacteria</taxon>
        <taxon>Pseudomonadati</taxon>
        <taxon>Pseudomonadota</taxon>
        <taxon>Alphaproteobacteria</taxon>
        <taxon>Sphingomonadales</taxon>
        <taxon>Sphingomonadaceae</taxon>
        <taxon>Sphingomonas</taxon>
    </lineage>
</organism>
<evidence type="ECO:0000256" key="2">
    <source>
        <dbReference type="SAM" id="Phobius"/>
    </source>
</evidence>
<evidence type="ECO:0000256" key="1">
    <source>
        <dbReference type="SAM" id="MobiDB-lite"/>
    </source>
</evidence>
<proteinExistence type="predicted"/>
<gene>
    <name evidence="3" type="ORF">GV829_12730</name>
</gene>
<keyword evidence="2" id="KW-1133">Transmembrane helix</keyword>
<evidence type="ECO:0000313" key="4">
    <source>
        <dbReference type="Proteomes" id="UP000503018"/>
    </source>
</evidence>
<feature type="transmembrane region" description="Helical" evidence="2">
    <location>
        <begin position="412"/>
        <end position="437"/>
    </location>
</feature>
<accession>A0A6M4AVR5</accession>
<keyword evidence="2" id="KW-0472">Membrane</keyword>
<sequence>MMDRSTLYRMIWRWHFYAGLFVIPFILLLATTGSLFLFKPQIDAWEESAWRGPPLQSGAPVASPDAQVAAALAVAPGATLRSYRLPRGVGEPAAVWLDLPDGGGQREVFVSATGQVTVIINPDQRWSNWLQRLHGSLLLGRAGGLLVETAASWAIVLILSGLYLWWPRGRGLAGVVWPRLSAAGKRLVWRDLHAVTGFWVSGLALVLLVSGLPWTDGWATAFRMVRQQAGWVNQGSQDWKGGMVVEAAPGHAAHDHHGGNASTASPADSRMTQGQNFASIVALSERERLPFPVIIQPPHAPSRFGPPNGPDWKLSSEAQNRPLIRTVTYDAQTGAVTGRQGFADKHPIDRVINYGIAWHEGQLFGWVNQLIGVLTGLALIAIAISGSIMWWRRRTPGSGLDAPPLPTSRRRGLLLLVVIPALFLPMMLISLIIVALVDHVIGWENKPASA</sequence>
<feature type="transmembrane region" description="Helical" evidence="2">
    <location>
        <begin position="370"/>
        <end position="391"/>
    </location>
</feature>
<keyword evidence="2" id="KW-0812">Transmembrane</keyword>
<evidence type="ECO:0000313" key="3">
    <source>
        <dbReference type="EMBL" id="QJQ33195.1"/>
    </source>
</evidence>
<dbReference type="PANTHER" id="PTHR34219">
    <property type="entry name" value="IRON-REGULATED INNER MEMBRANE PROTEIN-RELATED"/>
    <property type="match status" value="1"/>
</dbReference>
<feature type="region of interest" description="Disordered" evidence="1">
    <location>
        <begin position="250"/>
        <end position="270"/>
    </location>
</feature>
<dbReference type="RefSeq" id="WP_169947208.1">
    <property type="nucleotide sequence ID" value="NZ_CP053015.1"/>
</dbReference>
<name>A0A6M4AVR5_9SPHN</name>
<feature type="compositionally biased region" description="Polar residues" evidence="1">
    <location>
        <begin position="260"/>
        <end position="270"/>
    </location>
</feature>
<protein>
    <submittedName>
        <fullName evidence="3">PepSY domain-containing protein</fullName>
    </submittedName>
</protein>
<dbReference type="Proteomes" id="UP000503018">
    <property type="component" value="Chromosome"/>
</dbReference>
<feature type="transmembrane region" description="Helical" evidence="2">
    <location>
        <begin position="145"/>
        <end position="166"/>
    </location>
</feature>
<dbReference type="Pfam" id="PF03929">
    <property type="entry name" value="PepSY_TM"/>
    <property type="match status" value="1"/>
</dbReference>
<feature type="transmembrane region" description="Helical" evidence="2">
    <location>
        <begin position="187"/>
        <end position="209"/>
    </location>
</feature>
<dbReference type="PANTHER" id="PTHR34219:SF1">
    <property type="entry name" value="PEPSY DOMAIN-CONTAINING PROTEIN"/>
    <property type="match status" value="1"/>
</dbReference>
<dbReference type="AlphaFoldDB" id="A0A6M4AVR5"/>
<dbReference type="EMBL" id="CP053015">
    <property type="protein sequence ID" value="QJQ33195.1"/>
    <property type="molecule type" value="Genomic_DNA"/>
</dbReference>
<dbReference type="KEGG" id="slan:GV829_12730"/>
<dbReference type="InterPro" id="IPR005625">
    <property type="entry name" value="PepSY-ass_TM"/>
</dbReference>